<dbReference type="Proteomes" id="UP000018208">
    <property type="component" value="Unassembled WGS sequence"/>
</dbReference>
<evidence type="ECO:0000256" key="13">
    <source>
        <dbReference type="ARBA" id="ARBA00033189"/>
    </source>
</evidence>
<keyword evidence="6" id="KW-0436">Ligase</keyword>
<dbReference type="NCBIfam" id="TIGR00471">
    <property type="entry name" value="pheT_arch"/>
    <property type="match status" value="1"/>
</dbReference>
<evidence type="ECO:0000256" key="6">
    <source>
        <dbReference type="ARBA" id="ARBA00022598"/>
    </source>
</evidence>
<dbReference type="InterPro" id="IPR040659">
    <property type="entry name" value="PhetRS_B1"/>
</dbReference>
<dbReference type="EC" id="6.1.1.20" evidence="4"/>
<dbReference type="SMART" id="SM00874">
    <property type="entry name" value="B5"/>
    <property type="match status" value="1"/>
</dbReference>
<keyword evidence="11" id="KW-0648">Protein biosynthesis</keyword>
<dbReference type="VEuPathDB" id="GiardiaDB:SS50377_23005"/>
<dbReference type="InterPro" id="IPR005146">
    <property type="entry name" value="B3/B4_tRNA-bd"/>
</dbReference>
<comment type="similarity">
    <text evidence="3">Belongs to the phenylalanyl-tRNA synthetase beta subunit family. Type 2 subfamily.</text>
</comment>
<name>V6LSD9_9EUKA</name>
<keyword evidence="5" id="KW-0963">Cytoplasm</keyword>
<evidence type="ECO:0000313" key="17">
    <source>
        <dbReference type="Proteomes" id="UP000018208"/>
    </source>
</evidence>
<dbReference type="InterPro" id="IPR009061">
    <property type="entry name" value="DNA-bd_dom_put_sf"/>
</dbReference>
<dbReference type="GO" id="GO:0003723">
    <property type="term" value="F:RNA binding"/>
    <property type="evidence" value="ECO:0007669"/>
    <property type="project" value="InterPro"/>
</dbReference>
<evidence type="ECO:0000259" key="14">
    <source>
        <dbReference type="PROSITE" id="PS51483"/>
    </source>
</evidence>
<feature type="domain" description="B5" evidence="14">
    <location>
        <begin position="298"/>
        <end position="374"/>
    </location>
</feature>
<comment type="subcellular location">
    <subcellularLocation>
        <location evidence="2">Cytoplasm</location>
    </subcellularLocation>
</comment>
<dbReference type="SUPFAM" id="SSF55681">
    <property type="entry name" value="Class II aaRS and biotin synthetases"/>
    <property type="match status" value="1"/>
</dbReference>
<dbReference type="Gene3D" id="3.50.40.10">
    <property type="entry name" value="Phenylalanyl-trna Synthetase, Chain B, domain 3"/>
    <property type="match status" value="1"/>
</dbReference>
<protein>
    <recommendedName>
        <fullName evidence="4">phenylalanine--tRNA ligase</fullName>
        <ecNumber evidence="4">6.1.1.20</ecNumber>
    </recommendedName>
    <alternativeName>
        <fullName evidence="13">Phenylalanyl-tRNA synthetase beta subunit</fullName>
    </alternativeName>
</protein>
<proteinExistence type="inferred from homology"/>
<dbReference type="SUPFAM" id="SSF46955">
    <property type="entry name" value="Putative DNA-binding domain"/>
    <property type="match status" value="2"/>
</dbReference>
<dbReference type="InterPro" id="IPR020825">
    <property type="entry name" value="Phe-tRNA_synthase-like_B3/B4"/>
</dbReference>
<evidence type="ECO:0000256" key="12">
    <source>
        <dbReference type="ARBA" id="ARBA00023146"/>
    </source>
</evidence>
<dbReference type="SMART" id="SM00873">
    <property type="entry name" value="B3_4"/>
    <property type="match status" value="1"/>
</dbReference>
<dbReference type="InterPro" id="IPR004531">
    <property type="entry name" value="Phe-tRNA-synth_IIc_bsu_arc_euk"/>
</dbReference>
<keyword evidence="8" id="KW-0547">Nucleotide-binding</keyword>
<evidence type="ECO:0000256" key="11">
    <source>
        <dbReference type="ARBA" id="ARBA00022917"/>
    </source>
</evidence>
<evidence type="ECO:0000256" key="9">
    <source>
        <dbReference type="ARBA" id="ARBA00022840"/>
    </source>
</evidence>
<dbReference type="Pfam" id="PF03484">
    <property type="entry name" value="B5"/>
    <property type="match status" value="1"/>
</dbReference>
<dbReference type="PANTHER" id="PTHR10947">
    <property type="entry name" value="PHENYLALANYL-TRNA SYNTHETASE BETA CHAIN AND LEUCINE-RICH REPEAT-CONTAINING PROTEIN 47"/>
    <property type="match status" value="1"/>
</dbReference>
<accession>V6LSD9</accession>
<dbReference type="InterPro" id="IPR045060">
    <property type="entry name" value="Phe-tRNA-ligase_IIc_bsu"/>
</dbReference>
<dbReference type="PROSITE" id="PS51483">
    <property type="entry name" value="B5"/>
    <property type="match status" value="1"/>
</dbReference>
<dbReference type="Pfam" id="PF18262">
    <property type="entry name" value="PhetRS_B1"/>
    <property type="match status" value="1"/>
</dbReference>
<evidence type="ECO:0000313" key="15">
    <source>
        <dbReference type="EMBL" id="EST47587.1"/>
    </source>
</evidence>
<evidence type="ECO:0000256" key="1">
    <source>
        <dbReference type="ARBA" id="ARBA00001946"/>
    </source>
</evidence>
<dbReference type="GO" id="GO:0000287">
    <property type="term" value="F:magnesium ion binding"/>
    <property type="evidence" value="ECO:0007669"/>
    <property type="project" value="InterPro"/>
</dbReference>
<keyword evidence="7" id="KW-0479">Metal-binding</keyword>
<dbReference type="Gene3D" id="3.30.930.10">
    <property type="entry name" value="Bira Bifunctional Protein, Domain 2"/>
    <property type="match status" value="1"/>
</dbReference>
<evidence type="ECO:0000256" key="8">
    <source>
        <dbReference type="ARBA" id="ARBA00022741"/>
    </source>
</evidence>
<evidence type="ECO:0000256" key="5">
    <source>
        <dbReference type="ARBA" id="ARBA00022490"/>
    </source>
</evidence>
<dbReference type="EMBL" id="KI546038">
    <property type="protein sequence ID" value="EST47587.1"/>
    <property type="molecule type" value="Genomic_DNA"/>
</dbReference>
<dbReference type="EMBL" id="AUWU02000003">
    <property type="protein sequence ID" value="KAH0575372.1"/>
    <property type="molecule type" value="Genomic_DNA"/>
</dbReference>
<dbReference type="InterPro" id="IPR041616">
    <property type="entry name" value="PheRS_beta_core"/>
</dbReference>
<keyword evidence="17" id="KW-1185">Reference proteome</keyword>
<dbReference type="OrthoDB" id="1698572at2759"/>
<gene>
    <name evidence="15" type="ORF">SS50377_12278</name>
    <name evidence="16" type="ORF">SS50377_23005</name>
</gene>
<dbReference type="Pfam" id="PF03483">
    <property type="entry name" value="B3_4"/>
    <property type="match status" value="1"/>
</dbReference>
<evidence type="ECO:0000256" key="2">
    <source>
        <dbReference type="ARBA" id="ARBA00004496"/>
    </source>
</evidence>
<dbReference type="GO" id="GO:0006432">
    <property type="term" value="P:phenylalanyl-tRNA aminoacylation"/>
    <property type="evidence" value="ECO:0007669"/>
    <property type="project" value="InterPro"/>
</dbReference>
<evidence type="ECO:0000256" key="7">
    <source>
        <dbReference type="ARBA" id="ARBA00022723"/>
    </source>
</evidence>
<reference evidence="15 16" key="1">
    <citation type="journal article" date="2014" name="PLoS Genet.">
        <title>The Genome of Spironucleus salmonicida Highlights a Fish Pathogen Adapted to Fluctuating Environments.</title>
        <authorList>
            <person name="Xu F."/>
            <person name="Jerlstrom-Hultqvist J."/>
            <person name="Einarsson E."/>
            <person name="Astvaldsson A."/>
            <person name="Svard S.G."/>
            <person name="Andersson J.O."/>
        </authorList>
    </citation>
    <scope>NUCLEOTIDE SEQUENCE</scope>
    <source>
        <strain evidence="16">ATCC 50377</strain>
    </source>
</reference>
<dbReference type="Pfam" id="PF17759">
    <property type="entry name" value="tRNA_synthFbeta"/>
    <property type="match status" value="1"/>
</dbReference>
<organism evidence="15">
    <name type="scientific">Spironucleus salmonicida</name>
    <dbReference type="NCBI Taxonomy" id="348837"/>
    <lineage>
        <taxon>Eukaryota</taxon>
        <taxon>Metamonada</taxon>
        <taxon>Diplomonadida</taxon>
        <taxon>Hexamitidae</taxon>
        <taxon>Hexamitinae</taxon>
        <taxon>Spironucleus</taxon>
    </lineage>
</organism>
<evidence type="ECO:0000256" key="3">
    <source>
        <dbReference type="ARBA" id="ARBA00007438"/>
    </source>
</evidence>
<dbReference type="GO" id="GO:0005524">
    <property type="term" value="F:ATP binding"/>
    <property type="evidence" value="ECO:0007669"/>
    <property type="project" value="UniProtKB-KW"/>
</dbReference>
<reference evidence="16" key="2">
    <citation type="submission" date="2020-12" db="EMBL/GenBank/DDBJ databases">
        <title>New Spironucleus salmonicida genome in near-complete chromosomes.</title>
        <authorList>
            <person name="Xu F."/>
            <person name="Kurt Z."/>
            <person name="Jimenez-Gonzalez A."/>
            <person name="Astvaldsson A."/>
            <person name="Andersson J.O."/>
            <person name="Svard S.G."/>
        </authorList>
    </citation>
    <scope>NUCLEOTIDE SEQUENCE</scope>
    <source>
        <strain evidence="16">ATCC 50377</strain>
    </source>
</reference>
<dbReference type="GO" id="GO:0004826">
    <property type="term" value="F:phenylalanine-tRNA ligase activity"/>
    <property type="evidence" value="ECO:0007669"/>
    <property type="project" value="UniProtKB-EC"/>
</dbReference>
<evidence type="ECO:0000313" key="16">
    <source>
        <dbReference type="EMBL" id="KAH0575372.1"/>
    </source>
</evidence>
<dbReference type="InterPro" id="IPR005147">
    <property type="entry name" value="tRNA_synthase_B5-dom"/>
</dbReference>
<sequence>MPTVSVSREYFIQLFGEDISDSKLDEIMASYGIELDEIIDEAERNCTVPIPTYKVDVSANRGDLLCAENIVRVLRVFLGKDEYQTVNTTPSGITINVDPSTAIIRPYIVAAVVKNVSLNQRSYNSFIDHQDKLHHNVCRRRSLGAIGTHDMKKMDTSKITYTAESPKNIIFKALNQAQKLNGDELFEVLESDKKLQEFLQLIQQSHVWPVIRDATGEVLSLPPIINSEYSKIDLTTTDIFIEVTATDLTKGNIALNSVVSGLLAHSSTPCEVQSVDVHYQDISSAPLLRNLQNTTPDLSARTFSMSLDQAARVIGLTFTPEEAISYLQKMSIKAIKSANNGLICTVPFERADVLNEIDLIEDIAIGYGFNEIAQQSTYPRTVTIGSTLRSYKVQEAVRRELSASGCIETLNFSLCQASDAFVLPLPIALANAKTATFSHGRASLIPGMLRAASCGQFRPLPVKIFETAEVFCETSNDLGVSCEVKIGVLVGGTSDLFGELHGILDRIGVRLGRNYHLKEESFDWMISGRSCGVYLEGKRVGFAGVVGIKQLNEFKIPFPVSVFEIDME</sequence>
<evidence type="ECO:0000256" key="4">
    <source>
        <dbReference type="ARBA" id="ARBA00012814"/>
    </source>
</evidence>
<dbReference type="FunFam" id="3.50.40.10:FF:000002">
    <property type="entry name" value="phenylalanine--tRNA ligase beta subunit"/>
    <property type="match status" value="1"/>
</dbReference>
<keyword evidence="10" id="KW-0460">Magnesium</keyword>
<keyword evidence="12 15" id="KW-0030">Aminoacyl-tRNA synthetase</keyword>
<dbReference type="PANTHER" id="PTHR10947:SF0">
    <property type="entry name" value="PHENYLALANINE--TRNA LIGASE BETA SUBUNIT"/>
    <property type="match status" value="1"/>
</dbReference>
<dbReference type="AlphaFoldDB" id="V6LSD9"/>
<keyword evidence="9" id="KW-0067">ATP-binding</keyword>
<comment type="cofactor">
    <cofactor evidence="1">
        <name>Mg(2+)</name>
        <dbReference type="ChEBI" id="CHEBI:18420"/>
    </cofactor>
</comment>
<dbReference type="Gene3D" id="3.30.56.10">
    <property type="match status" value="2"/>
</dbReference>
<dbReference type="GO" id="GO:0009328">
    <property type="term" value="C:phenylalanine-tRNA ligase complex"/>
    <property type="evidence" value="ECO:0007669"/>
    <property type="project" value="TreeGrafter"/>
</dbReference>
<evidence type="ECO:0000256" key="10">
    <source>
        <dbReference type="ARBA" id="ARBA00022842"/>
    </source>
</evidence>
<dbReference type="InterPro" id="IPR045864">
    <property type="entry name" value="aa-tRNA-synth_II/BPL/LPL"/>
</dbReference>